<name>A0A1V9FQG4_9BACT</name>
<proteinExistence type="predicted"/>
<sequence>MKPQDFMNLILADEPQIALAISTGAAYEVWFQVELGILLRKANIQFARELPYSAPYASWKLDTAVQDTDGIHAIEIKVESATNAGRALATALHMDAVKVANYTTTNGGNLTRWVVAIAYSGEAKTALQQIAANDPKKMSGYLEGAHKAIGILLQVVQ</sequence>
<dbReference type="EMBL" id="LVYD01000060">
    <property type="protein sequence ID" value="OQP60593.1"/>
    <property type="molecule type" value="Genomic_DNA"/>
</dbReference>
<keyword evidence="2" id="KW-1185">Reference proteome</keyword>
<accession>A0A1V9FQG4</accession>
<comment type="caution">
    <text evidence="1">The sequence shown here is derived from an EMBL/GenBank/DDBJ whole genome shotgun (WGS) entry which is preliminary data.</text>
</comment>
<dbReference type="Proteomes" id="UP000192796">
    <property type="component" value="Unassembled WGS sequence"/>
</dbReference>
<protein>
    <submittedName>
        <fullName evidence="1">Uncharacterized protein</fullName>
    </submittedName>
</protein>
<evidence type="ECO:0000313" key="1">
    <source>
        <dbReference type="EMBL" id="OQP60593.1"/>
    </source>
</evidence>
<evidence type="ECO:0000313" key="2">
    <source>
        <dbReference type="Proteomes" id="UP000192796"/>
    </source>
</evidence>
<gene>
    <name evidence="1" type="ORF">A3860_32790</name>
</gene>
<dbReference type="AlphaFoldDB" id="A0A1V9FQG4"/>
<organism evidence="1 2">
    <name type="scientific">Niastella vici</name>
    <dbReference type="NCBI Taxonomy" id="1703345"/>
    <lineage>
        <taxon>Bacteria</taxon>
        <taxon>Pseudomonadati</taxon>
        <taxon>Bacteroidota</taxon>
        <taxon>Chitinophagia</taxon>
        <taxon>Chitinophagales</taxon>
        <taxon>Chitinophagaceae</taxon>
        <taxon>Niastella</taxon>
    </lineage>
</organism>
<reference evidence="1 2" key="1">
    <citation type="submission" date="2016-03" db="EMBL/GenBank/DDBJ databases">
        <title>Niastella vici sp. nov., isolated from farmland soil.</title>
        <authorList>
            <person name="Chen L."/>
            <person name="Wang D."/>
            <person name="Yang S."/>
            <person name="Wang G."/>
        </authorList>
    </citation>
    <scope>NUCLEOTIDE SEQUENCE [LARGE SCALE GENOMIC DNA]</scope>
    <source>
        <strain evidence="1 2">DJ57</strain>
    </source>
</reference>